<dbReference type="PROSITE" id="PS51007">
    <property type="entry name" value="CYTC"/>
    <property type="match status" value="1"/>
</dbReference>
<dbReference type="InterPro" id="IPR002326">
    <property type="entry name" value="Cyt_c1"/>
</dbReference>
<feature type="transmembrane region" description="Helical" evidence="9">
    <location>
        <begin position="227"/>
        <end position="245"/>
    </location>
</feature>
<keyword evidence="4 8" id="KW-0479">Metal-binding</keyword>
<evidence type="ECO:0000256" key="8">
    <source>
        <dbReference type="PIRSR" id="PIRSR602326-1"/>
    </source>
</evidence>
<dbReference type="PANTHER" id="PTHR10266">
    <property type="entry name" value="CYTOCHROME C1"/>
    <property type="match status" value="1"/>
</dbReference>
<dbReference type="GO" id="GO:0009055">
    <property type="term" value="F:electron transfer activity"/>
    <property type="evidence" value="ECO:0007669"/>
    <property type="project" value="InterPro"/>
</dbReference>
<evidence type="ECO:0000256" key="10">
    <source>
        <dbReference type="SAM" id="SignalP"/>
    </source>
</evidence>
<dbReference type="PANTHER" id="PTHR10266:SF3">
    <property type="entry name" value="CYTOCHROME C1, HEME PROTEIN, MITOCHONDRIAL"/>
    <property type="match status" value="1"/>
</dbReference>
<dbReference type="GO" id="GO:0016020">
    <property type="term" value="C:membrane"/>
    <property type="evidence" value="ECO:0007669"/>
    <property type="project" value="UniProtKB-SubCell"/>
</dbReference>
<comment type="caution">
    <text evidence="12">The sequence shown here is derived from an EMBL/GenBank/DDBJ whole genome shotgun (WGS) entry which is preliminary data.</text>
</comment>
<proteinExistence type="predicted"/>
<dbReference type="AlphaFoldDB" id="A0A845G4F4"/>
<dbReference type="Gene3D" id="1.10.760.10">
    <property type="entry name" value="Cytochrome c-like domain"/>
    <property type="match status" value="1"/>
</dbReference>
<evidence type="ECO:0000256" key="5">
    <source>
        <dbReference type="ARBA" id="ARBA00022989"/>
    </source>
</evidence>
<dbReference type="InterPro" id="IPR009056">
    <property type="entry name" value="Cyt_c-like_dom"/>
</dbReference>
<comment type="subcellular location">
    <subcellularLocation>
        <location evidence="1">Membrane</location>
    </subcellularLocation>
</comment>
<name>A0A845G4F4_9BURK</name>
<evidence type="ECO:0000256" key="9">
    <source>
        <dbReference type="SAM" id="Phobius"/>
    </source>
</evidence>
<evidence type="ECO:0000256" key="4">
    <source>
        <dbReference type="ARBA" id="ARBA00022723"/>
    </source>
</evidence>
<feature type="binding site" description="covalent" evidence="8">
    <location>
        <position position="55"/>
    </location>
    <ligand>
        <name>heme c</name>
        <dbReference type="ChEBI" id="CHEBI:61717"/>
    </ligand>
</feature>
<keyword evidence="5 9" id="KW-1133">Transmembrane helix</keyword>
<feature type="signal peptide" evidence="10">
    <location>
        <begin position="1"/>
        <end position="20"/>
    </location>
</feature>
<dbReference type="GO" id="GO:0020037">
    <property type="term" value="F:heme binding"/>
    <property type="evidence" value="ECO:0007669"/>
    <property type="project" value="InterPro"/>
</dbReference>
<comment type="cofactor">
    <cofactor evidence="8">
        <name>heme c</name>
        <dbReference type="ChEBI" id="CHEBI:61717"/>
    </cofactor>
    <text evidence="8">Binds 1 heme c group covalently per subunit.</text>
</comment>
<reference evidence="12 13" key="1">
    <citation type="submission" date="2020-01" db="EMBL/GenBank/DDBJ databases">
        <title>Novel species isolated from a subtropical stream in China.</title>
        <authorList>
            <person name="Lu H."/>
        </authorList>
    </citation>
    <scope>NUCLEOTIDE SEQUENCE [LARGE SCALE GENOMIC DNA]</scope>
    <source>
        <strain evidence="12 13">FT82W</strain>
    </source>
</reference>
<gene>
    <name evidence="12" type="ORF">GTP91_13975</name>
</gene>
<dbReference type="InterPro" id="IPR036909">
    <property type="entry name" value="Cyt_c-like_dom_sf"/>
</dbReference>
<keyword evidence="10" id="KW-0732">Signal</keyword>
<feature type="binding site" description="covalent" evidence="8">
    <location>
        <position position="54"/>
    </location>
    <ligand>
        <name>heme c</name>
        <dbReference type="ChEBI" id="CHEBI:61717"/>
    </ligand>
</feature>
<evidence type="ECO:0000256" key="6">
    <source>
        <dbReference type="ARBA" id="ARBA00023004"/>
    </source>
</evidence>
<accession>A0A845G4F4</accession>
<feature type="chain" id="PRO_5032772351" evidence="10">
    <location>
        <begin position="21"/>
        <end position="254"/>
    </location>
</feature>
<evidence type="ECO:0000313" key="12">
    <source>
        <dbReference type="EMBL" id="MYM88285.1"/>
    </source>
</evidence>
<sequence>MNFSKKLLAILALVPGLVLANEGGVALDKAPDRSNNMAALQNGAKLFVNYCLNCHNASSMRYNRLRDLGLTEEQIKANLLFTGDKVGEMMTTTMNPKDAKAWFGVVPPDLSVIARAKASGAGSGGDYLYTYLRTFYKDDTRPTGWNNLVVNNVAMPHVLWELQGVQKVKMEEVADPHEEGKKIHHFAGFEQVTPGKLSKLEYDTAVADLVGYMEWMAEPAAQTRKKLGVAVVLFMAVFAFLAWRLNASFWKEVK</sequence>
<evidence type="ECO:0000256" key="1">
    <source>
        <dbReference type="ARBA" id="ARBA00004370"/>
    </source>
</evidence>
<keyword evidence="3 9" id="KW-0812">Transmembrane</keyword>
<dbReference type="GO" id="GO:0046872">
    <property type="term" value="F:metal ion binding"/>
    <property type="evidence" value="ECO:0007669"/>
    <property type="project" value="UniProtKB-KW"/>
</dbReference>
<protein>
    <submittedName>
        <fullName evidence="12">Cytochrome c1</fullName>
    </submittedName>
</protein>
<evidence type="ECO:0000256" key="2">
    <source>
        <dbReference type="ARBA" id="ARBA00022617"/>
    </source>
</evidence>
<evidence type="ECO:0000313" key="13">
    <source>
        <dbReference type="Proteomes" id="UP000470302"/>
    </source>
</evidence>
<dbReference type="RefSeq" id="WP_161097342.1">
    <property type="nucleotide sequence ID" value="NZ_WWCW01000043.1"/>
</dbReference>
<organism evidence="12 13">
    <name type="scientific">Duganella vulcania</name>
    <dbReference type="NCBI Taxonomy" id="2692166"/>
    <lineage>
        <taxon>Bacteria</taxon>
        <taxon>Pseudomonadati</taxon>
        <taxon>Pseudomonadota</taxon>
        <taxon>Betaproteobacteria</taxon>
        <taxon>Burkholderiales</taxon>
        <taxon>Oxalobacteraceae</taxon>
        <taxon>Telluria group</taxon>
        <taxon>Duganella</taxon>
    </lineage>
</organism>
<dbReference type="Proteomes" id="UP000470302">
    <property type="component" value="Unassembled WGS sequence"/>
</dbReference>
<evidence type="ECO:0000256" key="3">
    <source>
        <dbReference type="ARBA" id="ARBA00022692"/>
    </source>
</evidence>
<feature type="binding site" description="covalent" evidence="8">
    <location>
        <position position="51"/>
    </location>
    <ligand>
        <name>heme c</name>
        <dbReference type="ChEBI" id="CHEBI:61717"/>
    </ligand>
</feature>
<keyword evidence="2 8" id="KW-0349">Heme</keyword>
<dbReference type="EMBL" id="WWCW01000043">
    <property type="protein sequence ID" value="MYM88285.1"/>
    <property type="molecule type" value="Genomic_DNA"/>
</dbReference>
<dbReference type="Pfam" id="PF02167">
    <property type="entry name" value="Cytochrom_C1"/>
    <property type="match status" value="1"/>
</dbReference>
<dbReference type="SUPFAM" id="SSF46626">
    <property type="entry name" value="Cytochrome c"/>
    <property type="match status" value="1"/>
</dbReference>
<feature type="domain" description="Cytochrome c" evidence="11">
    <location>
        <begin position="38"/>
        <end position="217"/>
    </location>
</feature>
<keyword evidence="7 9" id="KW-0472">Membrane</keyword>
<keyword evidence="6 8" id="KW-0408">Iron</keyword>
<evidence type="ECO:0000256" key="7">
    <source>
        <dbReference type="ARBA" id="ARBA00023136"/>
    </source>
</evidence>
<evidence type="ECO:0000259" key="11">
    <source>
        <dbReference type="PROSITE" id="PS51007"/>
    </source>
</evidence>